<gene>
    <name evidence="3" type="ORF">ACFORJ_02680</name>
</gene>
<keyword evidence="4" id="KW-1185">Reference proteome</keyword>
<keyword evidence="2" id="KW-0812">Transmembrane</keyword>
<evidence type="ECO:0000256" key="1">
    <source>
        <dbReference type="SAM" id="MobiDB-lite"/>
    </source>
</evidence>
<keyword evidence="2" id="KW-0472">Membrane</keyword>
<dbReference type="RefSeq" id="WP_290291303.1">
    <property type="nucleotide sequence ID" value="NZ_CP047211.1"/>
</dbReference>
<feature type="transmembrane region" description="Helical" evidence="2">
    <location>
        <begin position="38"/>
        <end position="58"/>
    </location>
</feature>
<proteinExistence type="predicted"/>
<evidence type="ECO:0000313" key="3">
    <source>
        <dbReference type="EMBL" id="MFC3849073.1"/>
    </source>
</evidence>
<evidence type="ECO:0000313" key="4">
    <source>
        <dbReference type="Proteomes" id="UP001595751"/>
    </source>
</evidence>
<keyword evidence="2" id="KW-1133">Transmembrane helix</keyword>
<protein>
    <recommendedName>
        <fullName evidence="5">DUF2062 domain-containing protein</fullName>
    </recommendedName>
</protein>
<accession>A0ABV7ZMT4</accession>
<feature type="transmembrane region" description="Helical" evidence="2">
    <location>
        <begin position="162"/>
        <end position="186"/>
    </location>
</feature>
<dbReference type="EMBL" id="JBHRZN010000001">
    <property type="protein sequence ID" value="MFC3849073.1"/>
    <property type="molecule type" value="Genomic_DNA"/>
</dbReference>
<evidence type="ECO:0008006" key="5">
    <source>
        <dbReference type="Google" id="ProtNLM"/>
    </source>
</evidence>
<feature type="region of interest" description="Disordered" evidence="1">
    <location>
        <begin position="192"/>
        <end position="212"/>
    </location>
</feature>
<feature type="transmembrane region" description="Helical" evidence="2">
    <location>
        <begin position="64"/>
        <end position="90"/>
    </location>
</feature>
<comment type="caution">
    <text evidence="3">The sequence shown here is derived from an EMBL/GenBank/DDBJ whole genome shotgun (WGS) entry which is preliminary data.</text>
</comment>
<organism evidence="3 4">
    <name type="scientific">Corynebacterium hansenii</name>
    <dbReference type="NCBI Taxonomy" id="394964"/>
    <lineage>
        <taxon>Bacteria</taxon>
        <taxon>Bacillati</taxon>
        <taxon>Actinomycetota</taxon>
        <taxon>Actinomycetes</taxon>
        <taxon>Mycobacteriales</taxon>
        <taxon>Corynebacteriaceae</taxon>
        <taxon>Corynebacterium</taxon>
    </lineage>
</organism>
<name>A0ABV7ZMT4_9CORY</name>
<reference evidence="4" key="1">
    <citation type="journal article" date="2019" name="Int. J. Syst. Evol. Microbiol.">
        <title>The Global Catalogue of Microorganisms (GCM) 10K type strain sequencing project: providing services to taxonomists for standard genome sequencing and annotation.</title>
        <authorList>
            <consortium name="The Broad Institute Genomics Platform"/>
            <consortium name="The Broad Institute Genome Sequencing Center for Infectious Disease"/>
            <person name="Wu L."/>
            <person name="Ma J."/>
        </authorList>
    </citation>
    <scope>NUCLEOTIDE SEQUENCE [LARGE SCALE GENOMIC DNA]</scope>
    <source>
        <strain evidence="4">CCUG 53252</strain>
    </source>
</reference>
<feature type="compositionally biased region" description="Low complexity" evidence="1">
    <location>
        <begin position="202"/>
        <end position="212"/>
    </location>
</feature>
<dbReference type="Proteomes" id="UP001595751">
    <property type="component" value="Unassembled WGS sequence"/>
</dbReference>
<sequence>MYDDALPHANPHPADATAGPPADSPDAHPASPGRMFMVVAWTSLLWVPVIAFGLRAVFIPVLGWAWLVFMVFWQFPFLTFNLVALVLMQSVRVRSGAEIERWLKIMAATWWALAASPVVLGPETQEVLSPVPQEGPYYYNPIMRWVLEHFVDLHNEIPGVTAVYALAAVALVAWFALVAAMAVRLWKTRGTATGPRAPEHPGSPAAPGRAPS</sequence>
<evidence type="ECO:0000256" key="2">
    <source>
        <dbReference type="SAM" id="Phobius"/>
    </source>
</evidence>
<feature type="region of interest" description="Disordered" evidence="1">
    <location>
        <begin position="1"/>
        <end position="27"/>
    </location>
</feature>